<evidence type="ECO:0000256" key="6">
    <source>
        <dbReference type="ARBA" id="ARBA00065810"/>
    </source>
</evidence>
<feature type="region of interest" description="Disordered" evidence="8">
    <location>
        <begin position="160"/>
        <end position="184"/>
    </location>
</feature>
<dbReference type="InterPro" id="IPR000089">
    <property type="entry name" value="Biotin_lipoyl"/>
</dbReference>
<dbReference type="EC" id="2.3.1.12" evidence="7"/>
<keyword evidence="4" id="KW-0809">Transit peptide</keyword>
<dbReference type="Pfam" id="PF00364">
    <property type="entry name" value="Biotin_lipoyl"/>
    <property type="match status" value="1"/>
</dbReference>
<dbReference type="PROSITE" id="PS51826">
    <property type="entry name" value="PSBD"/>
    <property type="match status" value="1"/>
</dbReference>
<dbReference type="CDD" id="cd06849">
    <property type="entry name" value="lipoyl_domain"/>
    <property type="match status" value="1"/>
</dbReference>
<dbReference type="RefSeq" id="XP_031853751.1">
    <property type="nucleotide sequence ID" value="XM_031997860.1"/>
</dbReference>
<dbReference type="InterPro" id="IPR003016">
    <property type="entry name" value="2-oxoA_DH_lipoyl-BS"/>
</dbReference>
<dbReference type="PROSITE" id="PS00189">
    <property type="entry name" value="LIPOYL"/>
    <property type="match status" value="1"/>
</dbReference>
<dbReference type="EMBL" id="CABVLU010000002">
    <property type="protein sequence ID" value="VVT51576.1"/>
    <property type="molecule type" value="Genomic_DNA"/>
</dbReference>
<sequence>MATALLYAPRAALSRSAIRSASATTRLVPTLPLASSFQNHHQMLLLAARTYASKSFPSHTVIGMPALSPTMTVGNVGAWQKAIGDKLSPGDILVEIETDKAQMDFEFQEDGYLAKILIEQGAKDVPVGTPIGVYVEDAADVPAFADFTAADAGSAPASAAAPAAAAPEEAPAAPEAAKSAEPAAPAAAAAAPATSAASSDRIKASPLAKMIALEKGIPLKDIKGTGPDGRIIKRDVENWVPTAAPAAAAPAAATAAASTPAAAAAAAPVATSTSPYEDIPISQMRKTIASRLQQSKVNAPHYTVSSTISVSKLLKIRAALNDAAEPGEFKLSVNDLLIKAIGVANLKVPTVNTSWLDAQGVLRQYKNVDVSVAVATPTGLITPVVKAVNLKGLADISNEIKALGKRAREGKLLPEEYQGGTVTISNMGMNPAVSNFTAIINPPQSAILAVGTTERRAIEDPESESGISFDSVMTVTASFDHRVVDGAVGAEWIKALKKVIENPIELML</sequence>
<evidence type="ECO:0000256" key="7">
    <source>
        <dbReference type="RuleBase" id="RU361137"/>
    </source>
</evidence>
<comment type="similarity">
    <text evidence="1 7">Belongs to the 2-oxoacid dehydrogenase family.</text>
</comment>
<dbReference type="GO" id="GO:0045254">
    <property type="term" value="C:pyruvate dehydrogenase complex"/>
    <property type="evidence" value="ECO:0007669"/>
    <property type="project" value="UniProtKB-UniRule"/>
</dbReference>
<organism evidence="11 12">
    <name type="scientific">Magnusiomyces paraingens</name>
    <dbReference type="NCBI Taxonomy" id="2606893"/>
    <lineage>
        <taxon>Eukaryota</taxon>
        <taxon>Fungi</taxon>
        <taxon>Dikarya</taxon>
        <taxon>Ascomycota</taxon>
        <taxon>Saccharomycotina</taxon>
        <taxon>Dipodascomycetes</taxon>
        <taxon>Dipodascales</taxon>
        <taxon>Dipodascaceae</taxon>
        <taxon>Magnusiomyces</taxon>
    </lineage>
</organism>
<dbReference type="FunFam" id="2.40.50.100:FF:000010">
    <property type="entry name" value="Acetyltransferase component of pyruvate dehydrogenase complex"/>
    <property type="match status" value="1"/>
</dbReference>
<protein>
    <recommendedName>
        <fullName evidence="7">Acetyltransferase component of pyruvate dehydrogenase complex</fullName>
        <ecNumber evidence="7">2.3.1.12</ecNumber>
    </recommendedName>
</protein>
<dbReference type="NCBIfam" id="TIGR01349">
    <property type="entry name" value="PDHac_trf_mito"/>
    <property type="match status" value="1"/>
</dbReference>
<dbReference type="OrthoDB" id="537444at2759"/>
<dbReference type="SUPFAM" id="SSF51230">
    <property type="entry name" value="Single hybrid motif"/>
    <property type="match status" value="1"/>
</dbReference>
<dbReference type="InterPro" id="IPR011053">
    <property type="entry name" value="Single_hybrid_motif"/>
</dbReference>
<dbReference type="Gene3D" id="4.10.320.10">
    <property type="entry name" value="E3-binding domain"/>
    <property type="match status" value="1"/>
</dbReference>
<evidence type="ECO:0000256" key="1">
    <source>
        <dbReference type="ARBA" id="ARBA00007317"/>
    </source>
</evidence>
<evidence type="ECO:0000313" key="11">
    <source>
        <dbReference type="EMBL" id="VVT51576.1"/>
    </source>
</evidence>
<name>A0A5E8BIS4_9ASCO</name>
<evidence type="ECO:0000259" key="10">
    <source>
        <dbReference type="PROSITE" id="PS51826"/>
    </source>
</evidence>
<dbReference type="PROSITE" id="PS50968">
    <property type="entry name" value="BIOTINYL_LIPOYL"/>
    <property type="match status" value="1"/>
</dbReference>
<dbReference type="PANTHER" id="PTHR23151:SF90">
    <property type="entry name" value="DIHYDROLIPOYLLYSINE-RESIDUE ACETYLTRANSFERASE COMPONENT OF PYRUVATE DEHYDROGENASE COMPLEX, MITOCHONDRIAL-RELATED"/>
    <property type="match status" value="1"/>
</dbReference>
<dbReference type="GO" id="GO:0005739">
    <property type="term" value="C:mitochondrion"/>
    <property type="evidence" value="ECO:0007669"/>
    <property type="project" value="UniProtKB-SubCell"/>
</dbReference>
<comment type="cofactor">
    <cofactor evidence="7">
        <name>(R)-lipoate</name>
        <dbReference type="ChEBI" id="CHEBI:83088"/>
    </cofactor>
    <text evidence="7">Binds 1 lipoyl cofactor covalently.</text>
</comment>
<dbReference type="AlphaFoldDB" id="A0A5E8BIS4"/>
<dbReference type="Gene3D" id="2.40.50.100">
    <property type="match status" value="1"/>
</dbReference>
<dbReference type="GO" id="GO:0004742">
    <property type="term" value="F:dihydrolipoyllysine-residue acetyltransferase activity"/>
    <property type="evidence" value="ECO:0007669"/>
    <property type="project" value="UniProtKB-UniRule"/>
</dbReference>
<dbReference type="InterPro" id="IPR023213">
    <property type="entry name" value="CAT-like_dom_sf"/>
</dbReference>
<dbReference type="GeneID" id="43581960"/>
<keyword evidence="5 7" id="KW-0012">Acyltransferase</keyword>
<evidence type="ECO:0000259" key="9">
    <source>
        <dbReference type="PROSITE" id="PS50968"/>
    </source>
</evidence>
<comment type="subcellular location">
    <subcellularLocation>
        <location evidence="7">Mitochondrion</location>
    </subcellularLocation>
</comment>
<evidence type="ECO:0000256" key="3">
    <source>
        <dbReference type="ARBA" id="ARBA00022823"/>
    </source>
</evidence>
<evidence type="ECO:0000256" key="8">
    <source>
        <dbReference type="SAM" id="MobiDB-lite"/>
    </source>
</evidence>
<evidence type="ECO:0000256" key="2">
    <source>
        <dbReference type="ARBA" id="ARBA00022679"/>
    </source>
</evidence>
<accession>A0A5E8BIS4</accession>
<evidence type="ECO:0000256" key="5">
    <source>
        <dbReference type="ARBA" id="ARBA00023315"/>
    </source>
</evidence>
<keyword evidence="3 7" id="KW-0450">Lipoyl</keyword>
<dbReference type="InterPro" id="IPR045257">
    <property type="entry name" value="E2/Pdx1"/>
</dbReference>
<dbReference type="Proteomes" id="UP000398389">
    <property type="component" value="Unassembled WGS sequence"/>
</dbReference>
<comment type="subunit">
    <text evidence="6">Eukaryotic pyruvate dehydrogenase (PDH) complexes are organized as a core consisting of the oligomeric dihydrolipoamide acetyl-transferase (E2), around which are arranged multiple copies of pyruvate dehydrogenase (E1), dihydrolipoamide dehydrogenase (E3) and protein X (E3BP) bound by non-covalent bonds.</text>
</comment>
<feature type="domain" description="Lipoyl-binding" evidence="9">
    <location>
        <begin position="59"/>
        <end position="135"/>
    </location>
</feature>
<comment type="function">
    <text evidence="7">The pyruvate dehydrogenase complex catalyzes the overall conversion of pyruvate to acetyl-CoA and CO(2).</text>
</comment>
<feature type="domain" description="Peripheral subunit-binding (PSBD)" evidence="10">
    <location>
        <begin position="203"/>
        <end position="240"/>
    </location>
</feature>
<dbReference type="InterPro" id="IPR004167">
    <property type="entry name" value="PSBD"/>
</dbReference>
<proteinExistence type="inferred from homology"/>
<evidence type="ECO:0000256" key="4">
    <source>
        <dbReference type="ARBA" id="ARBA00022946"/>
    </source>
</evidence>
<dbReference type="InterPro" id="IPR036625">
    <property type="entry name" value="E3-bd_dom_sf"/>
</dbReference>
<dbReference type="InterPro" id="IPR001078">
    <property type="entry name" value="2-oxoacid_DH_actylTfrase"/>
</dbReference>
<dbReference type="Pfam" id="PF00198">
    <property type="entry name" value="2-oxoacid_dh"/>
    <property type="match status" value="1"/>
</dbReference>
<dbReference type="PANTHER" id="PTHR23151">
    <property type="entry name" value="DIHYDROLIPOAMIDE ACETYL/SUCCINYL-TRANSFERASE-RELATED"/>
    <property type="match status" value="1"/>
</dbReference>
<dbReference type="SUPFAM" id="SSF47005">
    <property type="entry name" value="Peripheral subunit-binding domain of 2-oxo acid dehydrogenase complex"/>
    <property type="match status" value="1"/>
</dbReference>
<keyword evidence="2 7" id="KW-0808">Transferase</keyword>
<reference evidence="11 12" key="1">
    <citation type="submission" date="2019-09" db="EMBL/GenBank/DDBJ databases">
        <authorList>
            <person name="Brejova B."/>
        </authorList>
    </citation>
    <scope>NUCLEOTIDE SEQUENCE [LARGE SCALE GENOMIC DNA]</scope>
</reference>
<dbReference type="Gene3D" id="3.30.559.10">
    <property type="entry name" value="Chloramphenicol acetyltransferase-like domain"/>
    <property type="match status" value="1"/>
</dbReference>
<dbReference type="SUPFAM" id="SSF52777">
    <property type="entry name" value="CoA-dependent acyltransferases"/>
    <property type="match status" value="1"/>
</dbReference>
<dbReference type="FunFam" id="3.30.559.10:FF:000003">
    <property type="entry name" value="Acetyltransferase component of pyruvate dehydrogenase complex"/>
    <property type="match status" value="1"/>
</dbReference>
<dbReference type="Pfam" id="PF02817">
    <property type="entry name" value="E3_binding"/>
    <property type="match status" value="1"/>
</dbReference>
<dbReference type="GO" id="GO:0006086">
    <property type="term" value="P:pyruvate decarboxylation to acetyl-CoA"/>
    <property type="evidence" value="ECO:0007669"/>
    <property type="project" value="InterPro"/>
</dbReference>
<gene>
    <name evidence="11" type="ORF">SAPINGB_P003142</name>
</gene>
<comment type="catalytic activity">
    <reaction evidence="7">
        <text>N(6)-[(R)-dihydrolipoyl]-L-lysyl-[protein] + acetyl-CoA = N(6)-[(R)-S(8)-acetyldihydrolipoyl]-L-lysyl-[protein] + CoA</text>
        <dbReference type="Rhea" id="RHEA:17017"/>
        <dbReference type="Rhea" id="RHEA-COMP:10475"/>
        <dbReference type="Rhea" id="RHEA-COMP:10478"/>
        <dbReference type="ChEBI" id="CHEBI:57287"/>
        <dbReference type="ChEBI" id="CHEBI:57288"/>
        <dbReference type="ChEBI" id="CHEBI:83100"/>
        <dbReference type="ChEBI" id="CHEBI:83111"/>
        <dbReference type="EC" id="2.3.1.12"/>
    </reaction>
</comment>
<evidence type="ECO:0000313" key="12">
    <source>
        <dbReference type="Proteomes" id="UP000398389"/>
    </source>
</evidence>
<dbReference type="InterPro" id="IPR006257">
    <property type="entry name" value="LAT1"/>
</dbReference>
<keyword evidence="12" id="KW-1185">Reference proteome</keyword>